<dbReference type="Pfam" id="PF00177">
    <property type="entry name" value="Ribosomal_S7"/>
    <property type="match status" value="1"/>
</dbReference>
<evidence type="ECO:0000259" key="7">
    <source>
        <dbReference type="Pfam" id="PF00177"/>
    </source>
</evidence>
<comment type="function">
    <text evidence="6">One of the primary rRNA binding proteins, it binds directly to 16S rRNA where it nucleates assembly of the head domain of the 30S subunit. Is located at the subunit interface close to the decoding center, probably blocks exit of the E-site tRNA.</text>
</comment>
<evidence type="ECO:0000256" key="3">
    <source>
        <dbReference type="ARBA" id="ARBA00022884"/>
    </source>
</evidence>
<dbReference type="Proteomes" id="UP000554004">
    <property type="component" value="Unassembled WGS sequence"/>
</dbReference>
<comment type="similarity">
    <text evidence="1 6">Belongs to the universal ribosomal protein uS7 family.</text>
</comment>
<keyword evidence="6" id="KW-0820">tRNA-binding</keyword>
<dbReference type="SUPFAM" id="SSF47973">
    <property type="entry name" value="Ribosomal protein S7"/>
    <property type="match status" value="1"/>
</dbReference>
<dbReference type="InterPro" id="IPR000235">
    <property type="entry name" value="Ribosomal_uS7"/>
</dbReference>
<dbReference type="InterPro" id="IPR023798">
    <property type="entry name" value="Ribosomal_uS7_dom"/>
</dbReference>
<evidence type="ECO:0000256" key="1">
    <source>
        <dbReference type="ARBA" id="ARBA00007151"/>
    </source>
</evidence>
<evidence type="ECO:0000256" key="5">
    <source>
        <dbReference type="ARBA" id="ARBA00023274"/>
    </source>
</evidence>
<dbReference type="GO" id="GO:0015935">
    <property type="term" value="C:small ribosomal subunit"/>
    <property type="evidence" value="ECO:0007669"/>
    <property type="project" value="InterPro"/>
</dbReference>
<gene>
    <name evidence="6 8" type="primary">rpsG</name>
    <name evidence="8" type="ORF">GX618_00590</name>
</gene>
<dbReference type="NCBIfam" id="TIGR01029">
    <property type="entry name" value="rpsG_bact"/>
    <property type="match status" value="1"/>
</dbReference>
<keyword evidence="2 6" id="KW-0699">rRNA-binding</keyword>
<dbReference type="InterPro" id="IPR036823">
    <property type="entry name" value="Ribosomal_uS7_dom_sf"/>
</dbReference>
<name>A0A847ESI1_9BACT</name>
<comment type="subunit">
    <text evidence="6">Part of the 30S ribosomal subunit. Contacts proteins S9 and S11.</text>
</comment>
<feature type="domain" description="Small ribosomal subunit protein uS7" evidence="7">
    <location>
        <begin position="2"/>
        <end position="148"/>
    </location>
</feature>
<evidence type="ECO:0000256" key="2">
    <source>
        <dbReference type="ARBA" id="ARBA00022730"/>
    </source>
</evidence>
<dbReference type="CDD" id="cd14869">
    <property type="entry name" value="uS7_Bacteria"/>
    <property type="match status" value="1"/>
</dbReference>
<proteinExistence type="inferred from homology"/>
<evidence type="ECO:0000313" key="9">
    <source>
        <dbReference type="Proteomes" id="UP000554004"/>
    </source>
</evidence>
<keyword evidence="5 6" id="KW-0687">Ribonucleoprotein</keyword>
<organism evidence="8 9">
    <name type="scientific">Candidatus Dojkabacteria bacterium</name>
    <dbReference type="NCBI Taxonomy" id="2099670"/>
    <lineage>
        <taxon>Bacteria</taxon>
        <taxon>Candidatus Dojkabacteria</taxon>
    </lineage>
</organism>
<sequence>MRGKRSKKRIIAKDRKYNDEVIGRLINKVMQGGRKSIAEELVYSAIEAGAEKSKTPVIEFVHTAIDNVRPALEIKSRRVGGANYQVPVPVNPRRQETLVVRWLVDISRNKSGKPFSKLLETEFLNAFNKEGDALKKKLDVERMAEANKAFAHFKW</sequence>
<dbReference type="GO" id="GO:0006412">
    <property type="term" value="P:translation"/>
    <property type="evidence" value="ECO:0007669"/>
    <property type="project" value="UniProtKB-UniRule"/>
</dbReference>
<dbReference type="EMBL" id="JAAZAL010000020">
    <property type="protein sequence ID" value="NLE30760.1"/>
    <property type="molecule type" value="Genomic_DNA"/>
</dbReference>
<dbReference type="GO" id="GO:0019843">
    <property type="term" value="F:rRNA binding"/>
    <property type="evidence" value="ECO:0007669"/>
    <property type="project" value="UniProtKB-UniRule"/>
</dbReference>
<comment type="caution">
    <text evidence="8">The sequence shown here is derived from an EMBL/GenBank/DDBJ whole genome shotgun (WGS) entry which is preliminary data.</text>
</comment>
<dbReference type="HAMAP" id="MF_00480_B">
    <property type="entry name" value="Ribosomal_uS7_B"/>
    <property type="match status" value="1"/>
</dbReference>
<dbReference type="InterPro" id="IPR005717">
    <property type="entry name" value="Ribosomal_uS7_bac/org-type"/>
</dbReference>
<keyword evidence="3 6" id="KW-0694">RNA-binding</keyword>
<evidence type="ECO:0000256" key="4">
    <source>
        <dbReference type="ARBA" id="ARBA00022980"/>
    </source>
</evidence>
<dbReference type="GO" id="GO:0003735">
    <property type="term" value="F:structural constituent of ribosome"/>
    <property type="evidence" value="ECO:0007669"/>
    <property type="project" value="InterPro"/>
</dbReference>
<protein>
    <recommendedName>
        <fullName evidence="6">Small ribosomal subunit protein uS7</fullName>
    </recommendedName>
</protein>
<accession>A0A847ESI1</accession>
<reference evidence="8 9" key="1">
    <citation type="journal article" date="2020" name="Biotechnol. Biofuels">
        <title>New insights from the biogas microbiome by comprehensive genome-resolved metagenomics of nearly 1600 species originating from multiple anaerobic digesters.</title>
        <authorList>
            <person name="Campanaro S."/>
            <person name="Treu L."/>
            <person name="Rodriguez-R L.M."/>
            <person name="Kovalovszki A."/>
            <person name="Ziels R.M."/>
            <person name="Maus I."/>
            <person name="Zhu X."/>
            <person name="Kougias P.G."/>
            <person name="Basile A."/>
            <person name="Luo G."/>
            <person name="Schluter A."/>
            <person name="Konstantinidis K.T."/>
            <person name="Angelidaki I."/>
        </authorList>
    </citation>
    <scope>NUCLEOTIDE SEQUENCE [LARGE SCALE GENOMIC DNA]</scope>
    <source>
        <strain evidence="8">AS06rmzACSIP_421</strain>
    </source>
</reference>
<dbReference type="AlphaFoldDB" id="A0A847ESI1"/>
<evidence type="ECO:0000256" key="6">
    <source>
        <dbReference type="HAMAP-Rule" id="MF_00480"/>
    </source>
</evidence>
<dbReference type="PANTHER" id="PTHR11205">
    <property type="entry name" value="RIBOSOMAL PROTEIN S7"/>
    <property type="match status" value="1"/>
</dbReference>
<evidence type="ECO:0000313" key="8">
    <source>
        <dbReference type="EMBL" id="NLE30760.1"/>
    </source>
</evidence>
<dbReference type="Gene3D" id="1.10.455.10">
    <property type="entry name" value="Ribosomal protein S7 domain"/>
    <property type="match status" value="1"/>
</dbReference>
<keyword evidence="4 6" id="KW-0689">Ribosomal protein</keyword>
<dbReference type="GO" id="GO:0000049">
    <property type="term" value="F:tRNA binding"/>
    <property type="evidence" value="ECO:0007669"/>
    <property type="project" value="UniProtKB-UniRule"/>
</dbReference>
<dbReference type="PIRSF" id="PIRSF002122">
    <property type="entry name" value="RPS7p_RPS7a_RPS5e_RPS7o"/>
    <property type="match status" value="1"/>
</dbReference>